<proteinExistence type="predicted"/>
<comment type="caution">
    <text evidence="2">The sequence shown here is derived from an EMBL/GenBank/DDBJ whole genome shotgun (WGS) entry which is preliminary data.</text>
</comment>
<sequence>MEIRSTSKRIRLVGQKSENHRGTSPKSTEEDLNLHLTEALDRFVHQEQSFFKAQLNLELCGENSPSIFNQPGDNSTRTSTSSVTAPPPHMEIRSTSTRIRQVGQKSENHRGISPKSTEEVSRGCTPLSRPPPSYVVGERDLNLHLTEALDRFVHQEQSFFKAQLNVELCGENSPSIFNRPGDNSTRTSTSSVTAPPPHMEIRSTSTRIRQVGQKSENQRGTSPKSTEEVSRGCTPLSRPPPSYVVGERDLNVHLAFTEDNHFLKAQLNVELCGETSSSIFNQPGDNSTRTSTSSTTPPPQPPLTFAPYPIRKSVALR</sequence>
<feature type="compositionally biased region" description="Basic and acidic residues" evidence="1">
    <location>
        <begin position="17"/>
        <end position="30"/>
    </location>
</feature>
<feature type="region of interest" description="Disordered" evidence="1">
    <location>
        <begin position="175"/>
        <end position="244"/>
    </location>
</feature>
<feature type="compositionally biased region" description="Basic and acidic residues" evidence="1">
    <location>
        <begin position="106"/>
        <end position="121"/>
    </location>
</feature>
<feature type="compositionally biased region" description="Polar residues" evidence="1">
    <location>
        <begin position="93"/>
        <end position="105"/>
    </location>
</feature>
<feature type="compositionally biased region" description="Polar residues" evidence="1">
    <location>
        <begin position="175"/>
        <end position="193"/>
    </location>
</feature>
<protein>
    <submittedName>
        <fullName evidence="2">Uncharacterized protein</fullName>
    </submittedName>
</protein>
<dbReference type="EMBL" id="BPLQ01013725">
    <property type="protein sequence ID" value="GIY74280.1"/>
    <property type="molecule type" value="Genomic_DNA"/>
</dbReference>
<evidence type="ECO:0000313" key="3">
    <source>
        <dbReference type="Proteomes" id="UP001054837"/>
    </source>
</evidence>
<evidence type="ECO:0000256" key="1">
    <source>
        <dbReference type="SAM" id="MobiDB-lite"/>
    </source>
</evidence>
<reference evidence="2 3" key="1">
    <citation type="submission" date="2021-06" db="EMBL/GenBank/DDBJ databases">
        <title>Caerostris darwini draft genome.</title>
        <authorList>
            <person name="Kono N."/>
            <person name="Arakawa K."/>
        </authorList>
    </citation>
    <scope>NUCLEOTIDE SEQUENCE [LARGE SCALE GENOMIC DNA]</scope>
</reference>
<dbReference type="AlphaFoldDB" id="A0AAV4VYE7"/>
<name>A0AAV4VYE7_9ARAC</name>
<feature type="region of interest" description="Disordered" evidence="1">
    <location>
        <begin position="278"/>
        <end position="317"/>
    </location>
</feature>
<feature type="compositionally biased region" description="Basic residues" evidence="1">
    <location>
        <begin position="1"/>
        <end position="11"/>
    </location>
</feature>
<feature type="region of interest" description="Disordered" evidence="1">
    <location>
        <begin position="1"/>
        <end position="30"/>
    </location>
</feature>
<evidence type="ECO:0000313" key="2">
    <source>
        <dbReference type="EMBL" id="GIY74280.1"/>
    </source>
</evidence>
<feature type="compositionally biased region" description="Polar residues" evidence="1">
    <location>
        <begin position="202"/>
        <end position="224"/>
    </location>
</feature>
<organism evidence="2 3">
    <name type="scientific">Caerostris darwini</name>
    <dbReference type="NCBI Taxonomy" id="1538125"/>
    <lineage>
        <taxon>Eukaryota</taxon>
        <taxon>Metazoa</taxon>
        <taxon>Ecdysozoa</taxon>
        <taxon>Arthropoda</taxon>
        <taxon>Chelicerata</taxon>
        <taxon>Arachnida</taxon>
        <taxon>Araneae</taxon>
        <taxon>Araneomorphae</taxon>
        <taxon>Entelegynae</taxon>
        <taxon>Araneoidea</taxon>
        <taxon>Araneidae</taxon>
        <taxon>Caerostris</taxon>
    </lineage>
</organism>
<gene>
    <name evidence="2" type="ORF">CDAR_541501</name>
</gene>
<accession>A0AAV4VYE7</accession>
<keyword evidence="3" id="KW-1185">Reference proteome</keyword>
<feature type="region of interest" description="Disordered" evidence="1">
    <location>
        <begin position="68"/>
        <end position="135"/>
    </location>
</feature>
<feature type="compositionally biased region" description="Polar residues" evidence="1">
    <location>
        <begin position="68"/>
        <end position="84"/>
    </location>
</feature>
<dbReference type="Proteomes" id="UP001054837">
    <property type="component" value="Unassembled WGS sequence"/>
</dbReference>